<dbReference type="InterPro" id="IPR011453">
    <property type="entry name" value="DUF1559"/>
</dbReference>
<dbReference type="PANTHER" id="PTHR30093:SF2">
    <property type="entry name" value="TYPE II SECRETION SYSTEM PROTEIN H"/>
    <property type="match status" value="1"/>
</dbReference>
<proteinExistence type="predicted"/>
<accession>A0A517VRD5</accession>
<dbReference type="NCBIfam" id="TIGR04294">
    <property type="entry name" value="pre_pil_HX9DG"/>
    <property type="match status" value="1"/>
</dbReference>
<dbReference type="KEGG" id="gaw:V144x_10390"/>
<evidence type="ECO:0000313" key="2">
    <source>
        <dbReference type="EMBL" id="QDT95594.1"/>
    </source>
</evidence>
<organism evidence="2 3">
    <name type="scientific">Gimesia aquarii</name>
    <dbReference type="NCBI Taxonomy" id="2527964"/>
    <lineage>
        <taxon>Bacteria</taxon>
        <taxon>Pseudomonadati</taxon>
        <taxon>Planctomycetota</taxon>
        <taxon>Planctomycetia</taxon>
        <taxon>Planctomycetales</taxon>
        <taxon>Planctomycetaceae</taxon>
        <taxon>Gimesia</taxon>
    </lineage>
</organism>
<dbReference type="InterPro" id="IPR012902">
    <property type="entry name" value="N_methyl_site"/>
</dbReference>
<dbReference type="AlphaFoldDB" id="A0A517VRD5"/>
<dbReference type="Gene3D" id="3.30.700.10">
    <property type="entry name" value="Glycoprotein, Type 4 Pilin"/>
    <property type="match status" value="1"/>
</dbReference>
<feature type="domain" description="DUF1559" evidence="1">
    <location>
        <begin position="40"/>
        <end position="274"/>
    </location>
</feature>
<dbReference type="SUPFAM" id="SSF54523">
    <property type="entry name" value="Pili subunits"/>
    <property type="match status" value="1"/>
</dbReference>
<dbReference type="InterPro" id="IPR027558">
    <property type="entry name" value="Pre_pil_HX9DG_C"/>
</dbReference>
<name>A0A517VRD5_9PLAN</name>
<dbReference type="InterPro" id="IPR045584">
    <property type="entry name" value="Pilin-like"/>
</dbReference>
<dbReference type="EMBL" id="CP037920">
    <property type="protein sequence ID" value="QDT95594.1"/>
    <property type="molecule type" value="Genomic_DNA"/>
</dbReference>
<evidence type="ECO:0000259" key="1">
    <source>
        <dbReference type="Pfam" id="PF07596"/>
    </source>
</evidence>
<reference evidence="2 3" key="1">
    <citation type="submission" date="2019-03" db="EMBL/GenBank/DDBJ databases">
        <title>Deep-cultivation of Planctomycetes and their phenomic and genomic characterization uncovers novel biology.</title>
        <authorList>
            <person name="Wiegand S."/>
            <person name="Jogler M."/>
            <person name="Boedeker C."/>
            <person name="Pinto D."/>
            <person name="Vollmers J."/>
            <person name="Rivas-Marin E."/>
            <person name="Kohn T."/>
            <person name="Peeters S.H."/>
            <person name="Heuer A."/>
            <person name="Rast P."/>
            <person name="Oberbeckmann S."/>
            <person name="Bunk B."/>
            <person name="Jeske O."/>
            <person name="Meyerdierks A."/>
            <person name="Storesund J.E."/>
            <person name="Kallscheuer N."/>
            <person name="Luecker S."/>
            <person name="Lage O.M."/>
            <person name="Pohl T."/>
            <person name="Merkel B.J."/>
            <person name="Hornburger P."/>
            <person name="Mueller R.-W."/>
            <person name="Bruemmer F."/>
            <person name="Labrenz M."/>
            <person name="Spormann A.M."/>
            <person name="Op den Camp H."/>
            <person name="Overmann J."/>
            <person name="Amann R."/>
            <person name="Jetten M.S.M."/>
            <person name="Mascher T."/>
            <person name="Medema M.H."/>
            <person name="Devos D.P."/>
            <person name="Kaster A.-K."/>
            <person name="Ovreas L."/>
            <person name="Rohde M."/>
            <person name="Galperin M.Y."/>
            <person name="Jogler C."/>
        </authorList>
    </citation>
    <scope>NUCLEOTIDE SEQUENCE [LARGE SCALE GENOMIC DNA]</scope>
    <source>
        <strain evidence="2 3">V144</strain>
    </source>
</reference>
<evidence type="ECO:0000313" key="3">
    <source>
        <dbReference type="Proteomes" id="UP000318704"/>
    </source>
</evidence>
<dbReference type="Pfam" id="PF07963">
    <property type="entry name" value="N_methyl"/>
    <property type="match status" value="1"/>
</dbReference>
<dbReference type="Proteomes" id="UP000318704">
    <property type="component" value="Chromosome"/>
</dbReference>
<sequence>MKMMSQKHYRLKRHAFTLIELLVVIAIIAILIALLLPAVQQAREAARRLSCQNNMKQIALAMHNYYETHRIFPPGYIDPDGITNPGDRNLIGWGTFLLPYVDQTPLYNKISNSGAFDVNWTTIPAMKSTGSPPFARTILNVYVCPSDTMGGINKDISNYGTSNYAGVNGGNAINNGTIYINSRIRIRDITDGTSNTAIVGERYAKGIGLPYRAGIWTGPAISNGYYHIGWFMWNHPNSLINGPGNSSFGSLHEGGAHFLFSDGHVRFLSENMDAATYSWLGSINDGNVLGEY</sequence>
<dbReference type="Pfam" id="PF07596">
    <property type="entry name" value="SBP_bac_10"/>
    <property type="match status" value="1"/>
</dbReference>
<dbReference type="PANTHER" id="PTHR30093">
    <property type="entry name" value="GENERAL SECRETION PATHWAY PROTEIN G"/>
    <property type="match status" value="1"/>
</dbReference>
<dbReference type="NCBIfam" id="TIGR02532">
    <property type="entry name" value="IV_pilin_GFxxxE"/>
    <property type="match status" value="1"/>
</dbReference>
<gene>
    <name evidence="2" type="ORF">V144x_10390</name>
</gene>
<protein>
    <submittedName>
        <fullName evidence="2">Putative major pilin subunit</fullName>
    </submittedName>
</protein>